<proteinExistence type="inferred from homology"/>
<evidence type="ECO:0000256" key="2">
    <source>
        <dbReference type="ARBA" id="ARBA00023002"/>
    </source>
</evidence>
<evidence type="ECO:0000256" key="1">
    <source>
        <dbReference type="ARBA" id="ARBA00005854"/>
    </source>
</evidence>
<dbReference type="FunFam" id="3.40.50.720:FF:000203">
    <property type="entry name" value="D-3-phosphoglycerate dehydrogenase (SerA)"/>
    <property type="match status" value="1"/>
</dbReference>
<evidence type="ECO:0000256" key="3">
    <source>
        <dbReference type="ARBA" id="ARBA00023027"/>
    </source>
</evidence>
<sequence>MNIVVLDGYTLNPGDLGWVELGSLGNLEVYDRSSIADTIKRAVNAEIILTNKAVINKEVIQQLPKLKYIGVLATGYNVVDTEAAKQAGVVVTNIPAYSTDSVAQMVFAFILNFARQVALYSSEVKKGEWAKSKDFSFLLAPQIELVGKTLGIIGFGKIGQAVAKIGNAFGMRIIFYNRSKKAIPGIEAQQVNMETIFTASDFISINCPLTESNVGFVNRGKLSLMKQTSFIINTGRGPLINEHDLADSLNNGRIAGAAMDVLSTEPPNESNPLLTAKNCYITPHIAWATKEARARLMDIAVGNVAAFLAGNPVNIV</sequence>
<feature type="domain" description="D-isomer specific 2-hydroxyacid dehydrogenase catalytic" evidence="4">
    <location>
        <begin position="23"/>
        <end position="313"/>
    </location>
</feature>
<dbReference type="PANTHER" id="PTHR43761">
    <property type="entry name" value="D-ISOMER SPECIFIC 2-HYDROXYACID DEHYDROGENASE FAMILY PROTEIN (AFU_ORTHOLOGUE AFUA_1G13630)"/>
    <property type="match status" value="1"/>
</dbReference>
<dbReference type="InterPro" id="IPR036291">
    <property type="entry name" value="NAD(P)-bd_dom_sf"/>
</dbReference>
<dbReference type="AlphaFoldDB" id="A0A3B0TRD8"/>
<dbReference type="SUPFAM" id="SSF51735">
    <property type="entry name" value="NAD(P)-binding Rossmann-fold domains"/>
    <property type="match status" value="1"/>
</dbReference>
<keyword evidence="2 6" id="KW-0560">Oxidoreductase</keyword>
<reference evidence="6" key="1">
    <citation type="submission" date="2018-06" db="EMBL/GenBank/DDBJ databases">
        <authorList>
            <person name="Zhirakovskaya E."/>
        </authorList>
    </citation>
    <scope>NUCLEOTIDE SEQUENCE</scope>
</reference>
<dbReference type="CDD" id="cd12162">
    <property type="entry name" value="2-Hacid_dh_4"/>
    <property type="match status" value="1"/>
</dbReference>
<keyword evidence="3" id="KW-0520">NAD</keyword>
<dbReference type="GO" id="GO:0051287">
    <property type="term" value="F:NAD binding"/>
    <property type="evidence" value="ECO:0007669"/>
    <property type="project" value="InterPro"/>
</dbReference>
<gene>
    <name evidence="6" type="ORF">MNBD_BACTEROID01-1999</name>
</gene>
<dbReference type="PROSITE" id="PS00670">
    <property type="entry name" value="D_2_HYDROXYACID_DH_2"/>
    <property type="match status" value="1"/>
</dbReference>
<name>A0A3B0TRD8_9ZZZZ</name>
<dbReference type="InterPro" id="IPR006139">
    <property type="entry name" value="D-isomer_2_OHA_DH_cat_dom"/>
</dbReference>
<dbReference type="Gene3D" id="3.40.50.720">
    <property type="entry name" value="NAD(P)-binding Rossmann-like Domain"/>
    <property type="match status" value="2"/>
</dbReference>
<protein>
    <submittedName>
        <fullName evidence="6">D-3-phosphoglycerate dehydrogenase</fullName>
        <ecNumber evidence="6">1.1.1.95</ecNumber>
    </submittedName>
</protein>
<accession>A0A3B0TRD8</accession>
<dbReference type="EMBL" id="UOEP01000067">
    <property type="protein sequence ID" value="VAW17012.1"/>
    <property type="molecule type" value="Genomic_DNA"/>
</dbReference>
<dbReference type="InterPro" id="IPR029753">
    <property type="entry name" value="D-isomer_DH_CS"/>
</dbReference>
<evidence type="ECO:0000313" key="6">
    <source>
        <dbReference type="EMBL" id="VAW17012.1"/>
    </source>
</evidence>
<dbReference type="PROSITE" id="PS00065">
    <property type="entry name" value="D_2_HYDROXYACID_DH_1"/>
    <property type="match status" value="1"/>
</dbReference>
<dbReference type="InterPro" id="IPR006140">
    <property type="entry name" value="D-isomer_DH_NAD-bd"/>
</dbReference>
<dbReference type="PROSITE" id="PS00671">
    <property type="entry name" value="D_2_HYDROXYACID_DH_3"/>
    <property type="match status" value="1"/>
</dbReference>
<dbReference type="SUPFAM" id="SSF52283">
    <property type="entry name" value="Formate/glycerate dehydrogenase catalytic domain-like"/>
    <property type="match status" value="1"/>
</dbReference>
<feature type="domain" description="D-isomer specific 2-hydroxyacid dehydrogenase NAD-binding" evidence="5">
    <location>
        <begin position="107"/>
        <end position="286"/>
    </location>
</feature>
<dbReference type="PANTHER" id="PTHR43761:SF1">
    <property type="entry name" value="D-ISOMER SPECIFIC 2-HYDROXYACID DEHYDROGENASE CATALYTIC DOMAIN-CONTAINING PROTEIN-RELATED"/>
    <property type="match status" value="1"/>
</dbReference>
<dbReference type="Pfam" id="PF02826">
    <property type="entry name" value="2-Hacid_dh_C"/>
    <property type="match status" value="1"/>
</dbReference>
<evidence type="ECO:0000259" key="4">
    <source>
        <dbReference type="Pfam" id="PF00389"/>
    </source>
</evidence>
<dbReference type="Pfam" id="PF00389">
    <property type="entry name" value="2-Hacid_dh"/>
    <property type="match status" value="1"/>
</dbReference>
<organism evidence="6">
    <name type="scientific">hydrothermal vent metagenome</name>
    <dbReference type="NCBI Taxonomy" id="652676"/>
    <lineage>
        <taxon>unclassified sequences</taxon>
        <taxon>metagenomes</taxon>
        <taxon>ecological metagenomes</taxon>
    </lineage>
</organism>
<dbReference type="InterPro" id="IPR050418">
    <property type="entry name" value="D-iso_2-hydroxyacid_DH_PdxB"/>
</dbReference>
<dbReference type="GO" id="GO:0004617">
    <property type="term" value="F:phosphoglycerate dehydrogenase activity"/>
    <property type="evidence" value="ECO:0007669"/>
    <property type="project" value="UniProtKB-EC"/>
</dbReference>
<evidence type="ECO:0000259" key="5">
    <source>
        <dbReference type="Pfam" id="PF02826"/>
    </source>
</evidence>
<dbReference type="EC" id="1.1.1.95" evidence="6"/>
<dbReference type="InterPro" id="IPR029752">
    <property type="entry name" value="D-isomer_DH_CS1"/>
</dbReference>
<comment type="similarity">
    <text evidence="1">Belongs to the D-isomer specific 2-hydroxyacid dehydrogenase family.</text>
</comment>